<reference evidence="6 7" key="3">
    <citation type="journal article" date="2014" name="Genome Biol. Evol.">
        <title>Genome evolution and plasticity of Serratia marcescens, an important multidrug-resistant nosocomial pathogen.</title>
        <authorList>
            <person name="Iguchi A."/>
            <person name="Nagaya Y."/>
            <person name="Pradel E."/>
            <person name="Ooka T."/>
            <person name="Ogura Y."/>
            <person name="Katsura K."/>
            <person name="Kurokawa K."/>
            <person name="Oshima K."/>
            <person name="Hattori M."/>
            <person name="Parkhill J."/>
            <person name="Sebaihia M."/>
            <person name="Coulthurst S.J."/>
            <person name="Gotoh N."/>
            <person name="Thomson N.R."/>
            <person name="Ewbank J.J."/>
            <person name="Hayashi T."/>
        </authorList>
    </citation>
    <scope>NUCLEOTIDE SEQUENCE [LARGE SCALE GENOMIC DNA]</scope>
    <source>
        <strain evidence="6 7">Db11</strain>
    </source>
</reference>
<name>A0ABC9IGS3_SERMA</name>
<dbReference type="Pfam" id="PF07690">
    <property type="entry name" value="MFS_1"/>
    <property type="match status" value="1"/>
</dbReference>
<dbReference type="InterPro" id="IPR050327">
    <property type="entry name" value="Proton-linked_MCT"/>
</dbReference>
<feature type="transmembrane region" description="Helical" evidence="4">
    <location>
        <begin position="12"/>
        <end position="34"/>
    </location>
</feature>
<reference evidence="6 7" key="1">
    <citation type="submission" date="2013-06" db="EMBL/GenBank/DDBJ databases">
        <authorList>
            <person name="Aslett M."/>
        </authorList>
    </citation>
    <scope>NUCLEOTIDE SEQUENCE [LARGE SCALE GENOMIC DNA]</scope>
    <source>
        <strain evidence="6 7">Db11</strain>
    </source>
</reference>
<dbReference type="InterPro" id="IPR036259">
    <property type="entry name" value="MFS_trans_sf"/>
</dbReference>
<feature type="transmembrane region" description="Helical" evidence="4">
    <location>
        <begin position="102"/>
        <end position="120"/>
    </location>
</feature>
<evidence type="ECO:0000256" key="3">
    <source>
        <dbReference type="ARBA" id="ARBA00023136"/>
    </source>
</evidence>
<keyword evidence="2 4" id="KW-1133">Transmembrane helix</keyword>
<dbReference type="SUPFAM" id="SSF103473">
    <property type="entry name" value="MFS general substrate transporter"/>
    <property type="match status" value="1"/>
</dbReference>
<evidence type="ECO:0000256" key="1">
    <source>
        <dbReference type="ARBA" id="ARBA00022692"/>
    </source>
</evidence>
<protein>
    <submittedName>
        <fullName evidence="6">Major facilitator superfamily protein</fullName>
    </submittedName>
</protein>
<evidence type="ECO:0000313" key="7">
    <source>
        <dbReference type="Proteomes" id="UP000018979"/>
    </source>
</evidence>
<feature type="transmembrane region" description="Helical" evidence="4">
    <location>
        <begin position="381"/>
        <end position="403"/>
    </location>
</feature>
<evidence type="ECO:0000313" key="6">
    <source>
        <dbReference type="EMBL" id="CDG11821.1"/>
    </source>
</evidence>
<feature type="transmembrane region" description="Helical" evidence="4">
    <location>
        <begin position="262"/>
        <end position="282"/>
    </location>
</feature>
<dbReference type="PROSITE" id="PS50850">
    <property type="entry name" value="MFS"/>
    <property type="match status" value="1"/>
</dbReference>
<sequence>MKKTRQFRGWYMVGAVHLLLAVIFGAAYSFGAFFTALQANFDAGSFSTASIFSLTALIYYIVGVFSGAWSDRTSVRTVTGIGILLLSLGFLGSSLLASTLTAFLFTFCLLVGGGVGLVYVPAVSTIQRWFVVHRSSASGLALAGTGLGTLVGPMVAGGLMQHLSWQSTLQVYAAAIAVLGLSAAFVLRGRPEDVGEYPDGLGPVEVTLMPGSAFNGGVTLRDAARQAQFWWFFIAIFFGSIGLFLALVHINPYAQQQGLNATQANLLIGLIGMGNIGGRLVLGRIGDRMGARRFLVIVTLSLALLCGFWSVAHSFTALAIFALLFGAANGGCIALYPAVASTWFGTANLGAILGALYLAVGIAAVGGGSAAGWLYDLYQSYTLSIALAGIAAVLSAGSVALAATYGTLHDRRRSGGLGLDR</sequence>
<evidence type="ECO:0000256" key="2">
    <source>
        <dbReference type="ARBA" id="ARBA00022989"/>
    </source>
</evidence>
<dbReference type="KEGG" id="smac:SMDB11_1244"/>
<reference evidence="7" key="2">
    <citation type="submission" date="2013-11" db="EMBL/GenBank/DDBJ databases">
        <title>Genome sequences of clinical and environmental isolates of Serratia marcescens.</title>
        <authorList>
            <person name="Iguchi A."/>
            <person name="Komatsu H."/>
            <person name="Nagaya Y."/>
            <person name="Ogura Y."/>
            <person name="Katsura K."/>
            <person name="Kurokawa K."/>
            <person name="Ooka T."/>
            <person name="Hattori M."/>
            <person name="Gotoh N."/>
            <person name="Thomson N."/>
            <person name="Hayashi T."/>
        </authorList>
    </citation>
    <scope>NUCLEOTIDE SEQUENCE [LARGE SCALE GENOMIC DNA]</scope>
    <source>
        <strain evidence="7">Db11</strain>
    </source>
</reference>
<feature type="transmembrane region" description="Helical" evidence="4">
    <location>
        <begin position="351"/>
        <end position="375"/>
    </location>
</feature>
<feature type="transmembrane region" description="Helical" evidence="4">
    <location>
        <begin position="318"/>
        <end position="339"/>
    </location>
</feature>
<dbReference type="RefSeq" id="WP_025302476.1">
    <property type="nucleotide sequence ID" value="NZ_HG326223.1"/>
</dbReference>
<dbReference type="EMBL" id="HG326223">
    <property type="protein sequence ID" value="CDG11821.1"/>
    <property type="molecule type" value="Genomic_DNA"/>
</dbReference>
<gene>
    <name evidence="6" type="ORF">SMDB11_1244</name>
</gene>
<feature type="transmembrane region" description="Helical" evidence="4">
    <location>
        <begin position="46"/>
        <end position="65"/>
    </location>
</feature>
<organism evidence="6 7">
    <name type="scientific">Serratia marcescens subsp. marcescens Db11</name>
    <dbReference type="NCBI Taxonomy" id="273526"/>
    <lineage>
        <taxon>Bacteria</taxon>
        <taxon>Pseudomonadati</taxon>
        <taxon>Pseudomonadota</taxon>
        <taxon>Gammaproteobacteria</taxon>
        <taxon>Enterobacterales</taxon>
        <taxon>Yersiniaceae</taxon>
        <taxon>Serratia</taxon>
    </lineage>
</organism>
<feature type="transmembrane region" description="Helical" evidence="4">
    <location>
        <begin position="294"/>
        <end position="312"/>
    </location>
</feature>
<dbReference type="Gene3D" id="1.20.1250.20">
    <property type="entry name" value="MFS general substrate transporter like domains"/>
    <property type="match status" value="2"/>
</dbReference>
<keyword evidence="3 4" id="KW-0472">Membrane</keyword>
<feature type="transmembrane region" description="Helical" evidence="4">
    <location>
        <begin position="169"/>
        <end position="187"/>
    </location>
</feature>
<dbReference type="AlphaFoldDB" id="A0ABC9IGS3"/>
<dbReference type="InterPro" id="IPR020846">
    <property type="entry name" value="MFS_dom"/>
</dbReference>
<dbReference type="InterPro" id="IPR011701">
    <property type="entry name" value="MFS"/>
</dbReference>
<feature type="domain" description="Major facilitator superfamily (MFS) profile" evidence="5">
    <location>
        <begin position="1"/>
        <end position="414"/>
    </location>
</feature>
<dbReference type="PANTHER" id="PTHR11360">
    <property type="entry name" value="MONOCARBOXYLATE TRANSPORTER"/>
    <property type="match status" value="1"/>
</dbReference>
<proteinExistence type="predicted"/>
<dbReference type="Proteomes" id="UP000018979">
    <property type="component" value="Chromosome I"/>
</dbReference>
<evidence type="ECO:0000259" key="5">
    <source>
        <dbReference type="PROSITE" id="PS50850"/>
    </source>
</evidence>
<accession>A0ABC9IGS3</accession>
<keyword evidence="1 4" id="KW-0812">Transmembrane</keyword>
<feature type="transmembrane region" description="Helical" evidence="4">
    <location>
        <begin position="140"/>
        <end position="163"/>
    </location>
</feature>
<evidence type="ECO:0000256" key="4">
    <source>
        <dbReference type="SAM" id="Phobius"/>
    </source>
</evidence>
<feature type="transmembrane region" description="Helical" evidence="4">
    <location>
        <begin position="77"/>
        <end position="96"/>
    </location>
</feature>
<dbReference type="PANTHER" id="PTHR11360:SF284">
    <property type="entry name" value="EG:103B4.3 PROTEIN-RELATED"/>
    <property type="match status" value="1"/>
</dbReference>
<feature type="transmembrane region" description="Helical" evidence="4">
    <location>
        <begin position="229"/>
        <end position="250"/>
    </location>
</feature>